<accession>A0A7C5TH62</accession>
<sequence length="341" mass="39490">MIDIDIAVIGSGLAALKAISTAKKHSKSYIAIDSTYSVGGYIQSIGRVYRYLKSPLFIPQKAIDILEENNIKHNIKCYNTIKNILKEGPIDIKIAGYRSISIQRNWFKEWLEQKTLCYSNEVFKYIELLLKTSLKEHFIASNIRKIDLDRGIVALSNGLIIKFKKLIYTWPLDLLPRYIYGERSREVIEIVKSLNLDYISIYTLSYISIETESRNDIEFYIHGTRASRLHTAIKIPIDGYSITYIVTSYSSSYPLLPGITEKLYSEAKKYRLIDTSKTIEYNTSEAIYALISNIDRNKFNELQQITSEYNIALYGRLGMWRESDIYSMLREDIHNTLNNLF</sequence>
<gene>
    <name evidence="1" type="ORF">ENM84_07755</name>
</gene>
<proteinExistence type="predicted"/>
<evidence type="ECO:0000313" key="1">
    <source>
        <dbReference type="EMBL" id="HHP82538.1"/>
    </source>
</evidence>
<dbReference type="InterPro" id="IPR036188">
    <property type="entry name" value="FAD/NAD-bd_sf"/>
</dbReference>
<organism evidence="1">
    <name type="scientific">Ignisphaera aggregans</name>
    <dbReference type="NCBI Taxonomy" id="334771"/>
    <lineage>
        <taxon>Archaea</taxon>
        <taxon>Thermoproteota</taxon>
        <taxon>Thermoprotei</taxon>
        <taxon>Desulfurococcales</taxon>
        <taxon>Desulfurococcaceae</taxon>
        <taxon>Ignisphaera</taxon>
    </lineage>
</organism>
<dbReference type="AlphaFoldDB" id="A0A7C5TH62"/>
<dbReference type="EMBL" id="DRZI01000332">
    <property type="protein sequence ID" value="HHP82538.1"/>
    <property type="molecule type" value="Genomic_DNA"/>
</dbReference>
<reference evidence="1" key="1">
    <citation type="journal article" date="2020" name="mSystems">
        <title>Genome- and Community-Level Interaction Insights into Carbon Utilization and Element Cycling Functions of Hydrothermarchaeota in Hydrothermal Sediment.</title>
        <authorList>
            <person name="Zhou Z."/>
            <person name="Liu Y."/>
            <person name="Xu W."/>
            <person name="Pan J."/>
            <person name="Luo Z.H."/>
            <person name="Li M."/>
        </authorList>
    </citation>
    <scope>NUCLEOTIDE SEQUENCE [LARGE SCALE GENOMIC DNA]</scope>
    <source>
        <strain evidence="1">SpSt-1121</strain>
    </source>
</reference>
<evidence type="ECO:0008006" key="2">
    <source>
        <dbReference type="Google" id="ProtNLM"/>
    </source>
</evidence>
<dbReference type="Gene3D" id="3.50.50.60">
    <property type="entry name" value="FAD/NAD(P)-binding domain"/>
    <property type="match status" value="1"/>
</dbReference>
<comment type="caution">
    <text evidence="1">The sequence shown here is derived from an EMBL/GenBank/DDBJ whole genome shotgun (WGS) entry which is preliminary data.</text>
</comment>
<dbReference type="SUPFAM" id="SSF51905">
    <property type="entry name" value="FAD/NAD(P)-binding domain"/>
    <property type="match status" value="1"/>
</dbReference>
<protein>
    <recommendedName>
        <fullName evidence="2">NAD(P)/FAD-dependent oxidoreductase</fullName>
    </recommendedName>
</protein>
<name>A0A7C5TH62_9CREN</name>